<dbReference type="InterPro" id="IPR011356">
    <property type="entry name" value="Leucine_aapep/pepB"/>
</dbReference>
<dbReference type="GO" id="GO:0030145">
    <property type="term" value="F:manganese ion binding"/>
    <property type="evidence" value="ECO:0007669"/>
    <property type="project" value="InterPro"/>
</dbReference>
<accession>A0A0L0CMJ1</accession>
<evidence type="ECO:0000256" key="2">
    <source>
        <dbReference type="ARBA" id="ARBA00022438"/>
    </source>
</evidence>
<dbReference type="GO" id="GO:0006508">
    <property type="term" value="P:proteolysis"/>
    <property type="evidence" value="ECO:0007669"/>
    <property type="project" value="UniProtKB-KW"/>
</dbReference>
<name>A0A0L0CMJ1_LUCCU</name>
<evidence type="ECO:0000313" key="6">
    <source>
        <dbReference type="EMBL" id="KNC33520.1"/>
    </source>
</evidence>
<dbReference type="Gene3D" id="3.40.630.10">
    <property type="entry name" value="Zn peptidases"/>
    <property type="match status" value="1"/>
</dbReference>
<keyword evidence="3" id="KW-0645">Protease</keyword>
<dbReference type="PANTHER" id="PTHR11963:SF4">
    <property type="entry name" value="AMINOPEPTIDASE NPEPL1-RELATED"/>
    <property type="match status" value="1"/>
</dbReference>
<keyword evidence="2" id="KW-0031">Aminopeptidase</keyword>
<dbReference type="STRING" id="7375.A0A0L0CMJ1"/>
<protein>
    <recommendedName>
        <fullName evidence="5">Cytosol aminopeptidase domain-containing protein</fullName>
    </recommendedName>
</protein>
<evidence type="ECO:0000256" key="1">
    <source>
        <dbReference type="ARBA" id="ARBA00009528"/>
    </source>
</evidence>
<sequence length="146" mass="15924">MSSRLPANLAASVAELALCLLYVARRWKIIEDAISEFSEANKRLWVNGMRLELAHLPIIRVGALSFSAEFVVPVTRLSVANVGTGIATGKYHGAILTNSEEWEIKSVEAGRKSGDLLAPIIYCPELHFSEFASAIADMKNSVANCY</sequence>
<dbReference type="AlphaFoldDB" id="A0A0L0CMJ1"/>
<dbReference type="GO" id="GO:0005737">
    <property type="term" value="C:cytoplasm"/>
    <property type="evidence" value="ECO:0007669"/>
    <property type="project" value="InterPro"/>
</dbReference>
<evidence type="ECO:0000259" key="5">
    <source>
        <dbReference type="Pfam" id="PF00883"/>
    </source>
</evidence>
<proteinExistence type="inferred from homology"/>
<comment type="caution">
    <text evidence="6">The sequence shown here is derived from an EMBL/GenBank/DDBJ whole genome shotgun (WGS) entry which is preliminary data.</text>
</comment>
<keyword evidence="7" id="KW-1185">Reference proteome</keyword>
<reference evidence="6 7" key="1">
    <citation type="journal article" date="2015" name="Nat. Commun.">
        <title>Lucilia cuprina genome unlocks parasitic fly biology to underpin future interventions.</title>
        <authorList>
            <person name="Anstead C.A."/>
            <person name="Korhonen P.K."/>
            <person name="Young N.D."/>
            <person name="Hall R.S."/>
            <person name="Jex A.R."/>
            <person name="Murali S.C."/>
            <person name="Hughes D.S."/>
            <person name="Lee S.F."/>
            <person name="Perry T."/>
            <person name="Stroehlein A.J."/>
            <person name="Ansell B.R."/>
            <person name="Breugelmans B."/>
            <person name="Hofmann A."/>
            <person name="Qu J."/>
            <person name="Dugan S."/>
            <person name="Lee S.L."/>
            <person name="Chao H."/>
            <person name="Dinh H."/>
            <person name="Han Y."/>
            <person name="Doddapaneni H.V."/>
            <person name="Worley K.C."/>
            <person name="Muzny D.M."/>
            <person name="Ioannidis P."/>
            <person name="Waterhouse R.M."/>
            <person name="Zdobnov E.M."/>
            <person name="James P.J."/>
            <person name="Bagnall N.H."/>
            <person name="Kotze A.C."/>
            <person name="Gibbs R.A."/>
            <person name="Richards S."/>
            <person name="Batterham P."/>
            <person name="Gasser R.B."/>
        </authorList>
    </citation>
    <scope>NUCLEOTIDE SEQUENCE [LARGE SCALE GENOMIC DNA]</scope>
    <source>
        <strain evidence="6 7">LS</strain>
        <tissue evidence="6">Full body</tissue>
    </source>
</reference>
<organism evidence="6 7">
    <name type="scientific">Lucilia cuprina</name>
    <name type="common">Green bottle fly</name>
    <name type="synonym">Australian sheep blowfly</name>
    <dbReference type="NCBI Taxonomy" id="7375"/>
    <lineage>
        <taxon>Eukaryota</taxon>
        <taxon>Metazoa</taxon>
        <taxon>Ecdysozoa</taxon>
        <taxon>Arthropoda</taxon>
        <taxon>Hexapoda</taxon>
        <taxon>Insecta</taxon>
        <taxon>Pterygota</taxon>
        <taxon>Neoptera</taxon>
        <taxon>Endopterygota</taxon>
        <taxon>Diptera</taxon>
        <taxon>Brachycera</taxon>
        <taxon>Muscomorpha</taxon>
        <taxon>Oestroidea</taxon>
        <taxon>Calliphoridae</taxon>
        <taxon>Luciliinae</taxon>
        <taxon>Lucilia</taxon>
    </lineage>
</organism>
<dbReference type="Pfam" id="PF00883">
    <property type="entry name" value="Peptidase_M17"/>
    <property type="match status" value="1"/>
</dbReference>
<gene>
    <name evidence="6" type="ORF">FF38_04555</name>
</gene>
<dbReference type="Proteomes" id="UP000037069">
    <property type="component" value="Unassembled WGS sequence"/>
</dbReference>
<dbReference type="EMBL" id="JRES01000184">
    <property type="protein sequence ID" value="KNC33520.1"/>
    <property type="molecule type" value="Genomic_DNA"/>
</dbReference>
<dbReference type="SUPFAM" id="SSF53187">
    <property type="entry name" value="Zn-dependent exopeptidases"/>
    <property type="match status" value="1"/>
</dbReference>
<dbReference type="InterPro" id="IPR000819">
    <property type="entry name" value="Peptidase_M17_C"/>
</dbReference>
<dbReference type="OrthoDB" id="412814at2759"/>
<keyword evidence="4" id="KW-0378">Hydrolase</keyword>
<evidence type="ECO:0000256" key="3">
    <source>
        <dbReference type="ARBA" id="ARBA00022670"/>
    </source>
</evidence>
<dbReference type="GO" id="GO:0070006">
    <property type="term" value="F:metalloaminopeptidase activity"/>
    <property type="evidence" value="ECO:0007669"/>
    <property type="project" value="InterPro"/>
</dbReference>
<feature type="domain" description="Cytosol aminopeptidase" evidence="5">
    <location>
        <begin position="84"/>
        <end position="142"/>
    </location>
</feature>
<dbReference type="PANTHER" id="PTHR11963">
    <property type="entry name" value="LEUCINE AMINOPEPTIDASE-RELATED"/>
    <property type="match status" value="1"/>
</dbReference>
<evidence type="ECO:0000256" key="4">
    <source>
        <dbReference type="ARBA" id="ARBA00022801"/>
    </source>
</evidence>
<comment type="similarity">
    <text evidence="1">Belongs to the peptidase M17 family.</text>
</comment>
<evidence type="ECO:0000313" key="7">
    <source>
        <dbReference type="Proteomes" id="UP000037069"/>
    </source>
</evidence>